<dbReference type="STRING" id="4432.A0A1U8AJ53"/>
<dbReference type="OMA" id="EVYLMET"/>
<dbReference type="Gene3D" id="3.10.20.90">
    <property type="entry name" value="Phosphatidylinositol 3-kinase Catalytic Subunit, Chain A, domain 1"/>
    <property type="match status" value="1"/>
</dbReference>
<gene>
    <name evidence="3" type="primary">LOC104603573</name>
</gene>
<dbReference type="KEGG" id="nnu:104603573"/>
<dbReference type="InterPro" id="IPR029071">
    <property type="entry name" value="Ubiquitin-like_domsf"/>
</dbReference>
<dbReference type="PANTHER" id="PTHR10666">
    <property type="entry name" value="UBIQUITIN"/>
    <property type="match status" value="1"/>
</dbReference>
<keyword evidence="2" id="KW-1185">Reference proteome</keyword>
<reference evidence="3" key="1">
    <citation type="submission" date="2025-08" db="UniProtKB">
        <authorList>
            <consortium name="RefSeq"/>
        </authorList>
    </citation>
    <scope>IDENTIFICATION</scope>
</reference>
<evidence type="ECO:0000313" key="2">
    <source>
        <dbReference type="Proteomes" id="UP000189703"/>
    </source>
</evidence>
<dbReference type="AlphaFoldDB" id="A0A1U8AJ53"/>
<dbReference type="RefSeq" id="XP_010265941.1">
    <property type="nucleotide sequence ID" value="XM_010267639.1"/>
</dbReference>
<dbReference type="SUPFAM" id="SSF54236">
    <property type="entry name" value="Ubiquitin-like"/>
    <property type="match status" value="3"/>
</dbReference>
<accession>A0A1U8AJ53</accession>
<name>A0A1U8AJ53_NELNU</name>
<dbReference type="OrthoDB" id="10541403at2759"/>
<dbReference type="Proteomes" id="UP000189703">
    <property type="component" value="Unplaced"/>
</dbReference>
<dbReference type="InterPro" id="IPR000626">
    <property type="entry name" value="Ubiquitin-like_dom"/>
</dbReference>
<dbReference type="GeneID" id="104603573"/>
<dbReference type="CDD" id="cd17039">
    <property type="entry name" value="Ubl_ubiquitin_like"/>
    <property type="match status" value="2"/>
</dbReference>
<keyword evidence="1" id="KW-1017">Isopeptide bond</keyword>
<dbReference type="PROSITE" id="PS50053">
    <property type="entry name" value="UBIQUITIN_2"/>
    <property type="match status" value="3"/>
</dbReference>
<sequence>MVVIKVEHYDKTYTIEKKCKSVIDIRFYLQFHVPFDDQLLLYNGNLLLDGRTALSDLGIEEEDDNEVRMKVHRKIRPQIITITVHTGCDVLFLEISSVDTVFSLKKMIDEQVGISPRRQNLRTLGVPMYDQWKLERYAISTTPTVFVSETPQDPRWNVAITVEVPTTGQSMVINVEKYDTVHTLHGMIRRAGLADEGRDFHLECAGTRLDGTLDIISYDIESGDTVTLIYH</sequence>
<protein>
    <submittedName>
        <fullName evidence="3">Uncharacterized protein LOC104603573</fullName>
    </submittedName>
</protein>
<organism evidence="2 3">
    <name type="scientific">Nelumbo nucifera</name>
    <name type="common">Sacred lotus</name>
    <dbReference type="NCBI Taxonomy" id="4432"/>
    <lineage>
        <taxon>Eukaryota</taxon>
        <taxon>Viridiplantae</taxon>
        <taxon>Streptophyta</taxon>
        <taxon>Embryophyta</taxon>
        <taxon>Tracheophyta</taxon>
        <taxon>Spermatophyta</taxon>
        <taxon>Magnoliopsida</taxon>
        <taxon>Proteales</taxon>
        <taxon>Nelumbonaceae</taxon>
        <taxon>Nelumbo</taxon>
    </lineage>
</organism>
<dbReference type="GO" id="GO:0003729">
    <property type="term" value="F:mRNA binding"/>
    <property type="evidence" value="ECO:0007669"/>
    <property type="project" value="UniProtKB-ARBA"/>
</dbReference>
<proteinExistence type="predicted"/>
<evidence type="ECO:0000256" key="1">
    <source>
        <dbReference type="ARBA" id="ARBA00022499"/>
    </source>
</evidence>
<dbReference type="Pfam" id="PF00240">
    <property type="entry name" value="ubiquitin"/>
    <property type="match status" value="1"/>
</dbReference>
<dbReference type="InterPro" id="IPR050158">
    <property type="entry name" value="Ubiquitin_ubiquitin-like"/>
</dbReference>
<evidence type="ECO:0000313" key="3">
    <source>
        <dbReference type="RefSeq" id="XP_010265941.1"/>
    </source>
</evidence>